<dbReference type="OrthoDB" id="755951at2759"/>
<dbReference type="EC" id="3.1.3.12" evidence="5"/>
<dbReference type="Gene3D" id="3.40.50.1000">
    <property type="entry name" value="HAD superfamily/HAD-like"/>
    <property type="match status" value="1"/>
</dbReference>
<dbReference type="InterPro" id="IPR006379">
    <property type="entry name" value="HAD-SF_hydro_IIB"/>
</dbReference>
<evidence type="ECO:0000256" key="6">
    <source>
        <dbReference type="SAM" id="SignalP"/>
    </source>
</evidence>
<dbReference type="NCBIfam" id="TIGR00685">
    <property type="entry name" value="T6PP"/>
    <property type="match status" value="1"/>
</dbReference>
<dbReference type="CDD" id="cd01627">
    <property type="entry name" value="HAD_TPP"/>
    <property type="match status" value="1"/>
</dbReference>
<evidence type="ECO:0000256" key="3">
    <source>
        <dbReference type="ARBA" id="ARBA00008770"/>
    </source>
</evidence>
<dbReference type="InterPro" id="IPR044651">
    <property type="entry name" value="OTSB-like"/>
</dbReference>
<dbReference type="InterPro" id="IPR023214">
    <property type="entry name" value="HAD_sf"/>
</dbReference>
<dbReference type="GO" id="GO:0004805">
    <property type="term" value="F:trehalose-phosphatase activity"/>
    <property type="evidence" value="ECO:0007669"/>
    <property type="project" value="UniProtKB-EC"/>
</dbReference>
<evidence type="ECO:0000256" key="1">
    <source>
        <dbReference type="ARBA" id="ARBA00000500"/>
    </source>
</evidence>
<evidence type="ECO:0000256" key="4">
    <source>
        <dbReference type="ARBA" id="ARBA00022801"/>
    </source>
</evidence>
<dbReference type="AlphaFoldDB" id="W8BDN0"/>
<accession>W8BDN0</accession>
<dbReference type="Pfam" id="PF02358">
    <property type="entry name" value="Trehalose_PPase"/>
    <property type="match status" value="1"/>
</dbReference>
<organism evidence="7">
    <name type="scientific">Ceratitis capitata</name>
    <name type="common">Mediterranean fruit fly</name>
    <name type="synonym">Tephritis capitata</name>
    <dbReference type="NCBI Taxonomy" id="7213"/>
    <lineage>
        <taxon>Eukaryota</taxon>
        <taxon>Metazoa</taxon>
        <taxon>Ecdysozoa</taxon>
        <taxon>Arthropoda</taxon>
        <taxon>Hexapoda</taxon>
        <taxon>Insecta</taxon>
        <taxon>Pterygota</taxon>
        <taxon>Neoptera</taxon>
        <taxon>Endopterygota</taxon>
        <taxon>Diptera</taxon>
        <taxon>Brachycera</taxon>
        <taxon>Muscomorpha</taxon>
        <taxon>Tephritoidea</taxon>
        <taxon>Tephritidae</taxon>
        <taxon>Ceratitis</taxon>
        <taxon>Ceratitis</taxon>
    </lineage>
</organism>
<comment type="function">
    <text evidence="5">Removes the phosphate from trehalose 6-phosphate to produce free trehalose.</text>
</comment>
<comment type="catalytic activity">
    <reaction evidence="1 5">
        <text>alpha,alpha-trehalose 6-phosphate + H2O = alpha,alpha-trehalose + phosphate</text>
        <dbReference type="Rhea" id="RHEA:23420"/>
        <dbReference type="ChEBI" id="CHEBI:15377"/>
        <dbReference type="ChEBI" id="CHEBI:16551"/>
        <dbReference type="ChEBI" id="CHEBI:43474"/>
        <dbReference type="ChEBI" id="CHEBI:58429"/>
        <dbReference type="EC" id="3.1.3.12"/>
    </reaction>
</comment>
<evidence type="ECO:0000256" key="5">
    <source>
        <dbReference type="RuleBase" id="RU361117"/>
    </source>
</evidence>
<proteinExistence type="evidence at transcript level"/>
<dbReference type="GO" id="GO:0005992">
    <property type="term" value="P:trehalose biosynthetic process"/>
    <property type="evidence" value="ECO:0007669"/>
    <property type="project" value="UniProtKB-UniPathway"/>
</dbReference>
<dbReference type="PANTHER" id="PTHR43768">
    <property type="entry name" value="TREHALOSE 6-PHOSPHATE PHOSPHATASE"/>
    <property type="match status" value="1"/>
</dbReference>
<comment type="pathway">
    <text evidence="2 5">Glycan biosynthesis; trehalose biosynthesis.</text>
</comment>
<protein>
    <recommendedName>
        <fullName evidence="5">Trehalose 6-phosphate phosphatase</fullName>
        <ecNumber evidence="5">3.1.3.12</ecNumber>
    </recommendedName>
</protein>
<sequence>MCITVRLLRILPLVLLISRSPARTTASNSIVKRSYIASSSNFAATSASCNSKIKMPEKRTAPAISSLEDFERKLPGYLNENTTLALLLDYDGTLAAIADSPKNTYMTVAMEKLLNQLAIHPKIFLAMISGRALNDVQSRVGIPGITYAGNHGLEIESGNGTRHDYPLPAKLQQHYAPMVVELVENVQKNGAWVEDKTVSLTYHYRDVPADLSGALKQQAIRIIESHGYLANQAHDAIEAKPPVNWHKGEAALLILKDKFGPNWADEIKVIFAGDDNTDEDAMRSLQGVSKSFRVSADPEIQTYADFRLTSQNVVEDLLRWIRKTYKD</sequence>
<feature type="chain" id="PRO_5004908158" description="Trehalose 6-phosphate phosphatase" evidence="6">
    <location>
        <begin position="27"/>
        <end position="327"/>
    </location>
</feature>
<dbReference type="Gene3D" id="3.30.70.1020">
    <property type="entry name" value="Trehalose-6-phosphate phosphatase related protein, domain 2"/>
    <property type="match status" value="1"/>
</dbReference>
<dbReference type="InterPro" id="IPR036412">
    <property type="entry name" value="HAD-like_sf"/>
</dbReference>
<feature type="signal peptide" evidence="6">
    <location>
        <begin position="1"/>
        <end position="26"/>
    </location>
</feature>
<dbReference type="NCBIfam" id="TIGR01484">
    <property type="entry name" value="HAD-SF-IIB"/>
    <property type="match status" value="1"/>
</dbReference>
<gene>
    <name evidence="7" type="primary">OTSB</name>
</gene>
<dbReference type="UniPathway" id="UPA00299"/>
<dbReference type="PANTHER" id="PTHR43768:SF3">
    <property type="entry name" value="TREHALOSE 6-PHOSPHATE PHOSPHATASE"/>
    <property type="match status" value="1"/>
</dbReference>
<name>W8BDN0_CERCA</name>
<dbReference type="InterPro" id="IPR003337">
    <property type="entry name" value="Trehalose_PPase"/>
</dbReference>
<reference evidence="7" key="2">
    <citation type="journal article" date="2014" name="BMC Genomics">
        <title>A genomic perspective to assessing quality of mass-reared SIT flies used in Mediterranean fruit fly (Ceratitis capitata) eradication in California.</title>
        <authorList>
            <person name="Calla B."/>
            <person name="Hall B."/>
            <person name="Hou S."/>
            <person name="Geib S.M."/>
        </authorList>
    </citation>
    <scope>NUCLEOTIDE SEQUENCE</scope>
</reference>
<comment type="similarity">
    <text evidence="3 5">Belongs to the trehalose phosphatase family.</text>
</comment>
<keyword evidence="4 5" id="KW-0378">Hydrolase</keyword>
<comment type="cofactor">
    <cofactor evidence="5">
        <name>a divalent metal cation</name>
        <dbReference type="ChEBI" id="CHEBI:60240"/>
    </cofactor>
</comment>
<reference evidence="7" key="1">
    <citation type="submission" date="2013-07" db="EMBL/GenBank/DDBJ databases">
        <authorList>
            <person name="Geib S."/>
        </authorList>
    </citation>
    <scope>NUCLEOTIDE SEQUENCE</scope>
</reference>
<evidence type="ECO:0000313" key="7">
    <source>
        <dbReference type="EMBL" id="JAB95093.1"/>
    </source>
</evidence>
<evidence type="ECO:0000256" key="2">
    <source>
        <dbReference type="ARBA" id="ARBA00005199"/>
    </source>
</evidence>
<dbReference type="SUPFAM" id="SSF56784">
    <property type="entry name" value="HAD-like"/>
    <property type="match status" value="1"/>
</dbReference>
<keyword evidence="6" id="KW-0732">Signal</keyword>
<dbReference type="EMBL" id="GAMC01011462">
    <property type="protein sequence ID" value="JAB95093.1"/>
    <property type="molecule type" value="mRNA"/>
</dbReference>